<protein>
    <submittedName>
        <fullName evidence="8">Sigma-54-dependent Fis family transcriptional regulator</fullName>
    </submittedName>
</protein>
<dbReference type="Pfam" id="PF25601">
    <property type="entry name" value="AAA_lid_14"/>
    <property type="match status" value="1"/>
</dbReference>
<proteinExistence type="predicted"/>
<evidence type="ECO:0000256" key="4">
    <source>
        <dbReference type="ARBA" id="ARBA00023125"/>
    </source>
</evidence>
<dbReference type="OrthoDB" id="9761705at2"/>
<accession>A0A4S5BPC1</accession>
<dbReference type="Gene3D" id="3.30.450.40">
    <property type="match status" value="1"/>
</dbReference>
<dbReference type="GO" id="GO:0005524">
    <property type="term" value="F:ATP binding"/>
    <property type="evidence" value="ECO:0007669"/>
    <property type="project" value="UniProtKB-KW"/>
</dbReference>
<dbReference type="PROSITE" id="PS50045">
    <property type="entry name" value="SIGMA54_INTERACT_4"/>
    <property type="match status" value="1"/>
</dbReference>
<dbReference type="PROSITE" id="PS00676">
    <property type="entry name" value="SIGMA54_INTERACT_2"/>
    <property type="match status" value="1"/>
</dbReference>
<evidence type="ECO:0000256" key="2">
    <source>
        <dbReference type="ARBA" id="ARBA00022840"/>
    </source>
</evidence>
<keyword evidence="5" id="KW-0804">Transcription</keyword>
<dbReference type="Gene3D" id="3.40.50.300">
    <property type="entry name" value="P-loop containing nucleotide triphosphate hydrolases"/>
    <property type="match status" value="1"/>
</dbReference>
<dbReference type="InterPro" id="IPR029016">
    <property type="entry name" value="GAF-like_dom_sf"/>
</dbReference>
<dbReference type="PROSITE" id="PS00675">
    <property type="entry name" value="SIGMA54_INTERACT_1"/>
    <property type="match status" value="1"/>
</dbReference>
<dbReference type="PANTHER" id="PTHR32071">
    <property type="entry name" value="TRANSCRIPTIONAL REGULATORY PROTEIN"/>
    <property type="match status" value="1"/>
</dbReference>
<dbReference type="FunFam" id="3.40.50.300:FF:000006">
    <property type="entry name" value="DNA-binding transcriptional regulator NtrC"/>
    <property type="match status" value="1"/>
</dbReference>
<dbReference type="SUPFAM" id="SSF52540">
    <property type="entry name" value="P-loop containing nucleoside triphosphate hydrolases"/>
    <property type="match status" value="1"/>
</dbReference>
<dbReference type="Pfam" id="PF01590">
    <property type="entry name" value="GAF"/>
    <property type="match status" value="1"/>
</dbReference>
<dbReference type="SUPFAM" id="SSF46689">
    <property type="entry name" value="Homeodomain-like"/>
    <property type="match status" value="1"/>
</dbReference>
<dbReference type="PANTHER" id="PTHR32071:SF77">
    <property type="entry name" value="TRANSCRIPTIONAL REGULATORY PROTEIN"/>
    <property type="match status" value="1"/>
</dbReference>
<dbReference type="SUPFAM" id="SSF55781">
    <property type="entry name" value="GAF domain-like"/>
    <property type="match status" value="1"/>
</dbReference>
<dbReference type="InterPro" id="IPR003593">
    <property type="entry name" value="AAA+_ATPase"/>
</dbReference>
<keyword evidence="3" id="KW-0805">Transcription regulation</keyword>
<keyword evidence="1" id="KW-0547">Nucleotide-binding</keyword>
<dbReference type="Pfam" id="PF00158">
    <property type="entry name" value="Sigma54_activat"/>
    <property type="match status" value="1"/>
</dbReference>
<keyword evidence="9" id="KW-1185">Reference proteome</keyword>
<dbReference type="EMBL" id="SSWX01000023">
    <property type="protein sequence ID" value="THJ31446.1"/>
    <property type="molecule type" value="Genomic_DNA"/>
</dbReference>
<dbReference type="GO" id="GO:0006355">
    <property type="term" value="P:regulation of DNA-templated transcription"/>
    <property type="evidence" value="ECO:0007669"/>
    <property type="project" value="InterPro"/>
</dbReference>
<dbReference type="InterPro" id="IPR025943">
    <property type="entry name" value="Sigma_54_int_dom_ATP-bd_2"/>
</dbReference>
<sequence>MRHETSQLQQARRQWLEQGQSMAAALDGRLAQSWLRSSQAGVDPQDTRDVPDPMSGSRLSDVLDSNVELLAHAKPVMDFLYHQIRGSRSMVVLADAHSMVLHTQGDRGFLNKAQRVALSQGACWKENSRGTNAIGTALFERMPVRVRGGEHFMAQNAFLHCAAAPIFTAQGAIAGVIDISGEPMASHSHSLGMANMAARMIENSWLKAAYPQHARIHLHPRVEGLGSAAEGILIMRDDGCLIGANQAAMHMLRLSSSDFSSTILQERLQHRLQVHLHNRAPAEVAALRLPGGQRLFFCVHSGHTQLFAASLADGMETPATVAGSSTEAVPSPAVQADASKPQTEAALQPADALAQLDTGDAQWRAVVAKVRRIVHSNVPLLIQGESGTGKEVLARAAHDSGPRRNKPFVAINCAAIPESLIESELFGYAPGAYTGALRAGSLGRIREADGGTLFLDEIGDMPLALQTRLLRVLQERTVSPLGGDSVKVDFAVISATHCRLQDAVAQGRFRADLFYRINGFNVQLPALRERSDWPALWQRLLASHQAPEGTQLAPDLEAAMQRYDWPGNIRQLANTVQTACALLQGDERVIDWPHVADDMRMALQKSESHWSPVERRYHAAAQAQAQGGDEDLLFGAAASPARPIKQQTQQAIAAAMLAFNGNVSQVARQLGVSRQTIYRYLRPTKSAG</sequence>
<evidence type="ECO:0000313" key="9">
    <source>
        <dbReference type="Proteomes" id="UP000306236"/>
    </source>
</evidence>
<keyword evidence="2" id="KW-0067">ATP-binding</keyword>
<dbReference type="Gene3D" id="1.10.10.60">
    <property type="entry name" value="Homeodomain-like"/>
    <property type="match status" value="1"/>
</dbReference>
<dbReference type="InterPro" id="IPR003018">
    <property type="entry name" value="GAF"/>
</dbReference>
<comment type="caution">
    <text evidence="8">The sequence shown here is derived from an EMBL/GenBank/DDBJ whole genome shotgun (WGS) entry which is preliminary data.</text>
</comment>
<name>A0A4S5BPC1_9BURK</name>
<evidence type="ECO:0000313" key="8">
    <source>
        <dbReference type="EMBL" id="THJ31446.1"/>
    </source>
</evidence>
<dbReference type="Pfam" id="PF02954">
    <property type="entry name" value="HTH_8"/>
    <property type="match status" value="1"/>
</dbReference>
<feature type="region of interest" description="Disordered" evidence="6">
    <location>
        <begin position="36"/>
        <end position="56"/>
    </location>
</feature>
<evidence type="ECO:0000256" key="1">
    <source>
        <dbReference type="ARBA" id="ARBA00022741"/>
    </source>
</evidence>
<dbReference type="InterPro" id="IPR058031">
    <property type="entry name" value="AAA_lid_NorR"/>
</dbReference>
<dbReference type="InterPro" id="IPR002078">
    <property type="entry name" value="Sigma_54_int"/>
</dbReference>
<reference evidence="8 9" key="1">
    <citation type="submission" date="2019-04" db="EMBL/GenBank/DDBJ databases">
        <title>Lampropedia sp YIM MLB12 draf genome.</title>
        <authorList>
            <person name="Wang Y.-X."/>
        </authorList>
    </citation>
    <scope>NUCLEOTIDE SEQUENCE [LARGE SCALE GENOMIC DNA]</scope>
    <source>
        <strain evidence="8 9">YIM MLB12</strain>
    </source>
</reference>
<evidence type="ECO:0000256" key="6">
    <source>
        <dbReference type="SAM" id="MobiDB-lite"/>
    </source>
</evidence>
<dbReference type="Gene3D" id="1.10.8.60">
    <property type="match status" value="1"/>
</dbReference>
<dbReference type="InterPro" id="IPR009057">
    <property type="entry name" value="Homeodomain-like_sf"/>
</dbReference>
<dbReference type="RefSeq" id="WP_136407471.1">
    <property type="nucleotide sequence ID" value="NZ_SSWX01000023.1"/>
</dbReference>
<dbReference type="InterPro" id="IPR025944">
    <property type="entry name" value="Sigma_54_int_dom_CS"/>
</dbReference>
<organism evidence="8 9">
    <name type="scientific">Lampropedia aestuarii</name>
    <dbReference type="NCBI Taxonomy" id="2562762"/>
    <lineage>
        <taxon>Bacteria</taxon>
        <taxon>Pseudomonadati</taxon>
        <taxon>Pseudomonadota</taxon>
        <taxon>Betaproteobacteria</taxon>
        <taxon>Burkholderiales</taxon>
        <taxon>Comamonadaceae</taxon>
        <taxon>Lampropedia</taxon>
    </lineage>
</organism>
<dbReference type="PROSITE" id="PS00688">
    <property type="entry name" value="SIGMA54_INTERACT_3"/>
    <property type="match status" value="1"/>
</dbReference>
<evidence type="ECO:0000259" key="7">
    <source>
        <dbReference type="PROSITE" id="PS50045"/>
    </source>
</evidence>
<dbReference type="InterPro" id="IPR027417">
    <property type="entry name" value="P-loop_NTPase"/>
</dbReference>
<gene>
    <name evidence="8" type="ORF">E8K88_14895</name>
</gene>
<evidence type="ECO:0000256" key="3">
    <source>
        <dbReference type="ARBA" id="ARBA00023015"/>
    </source>
</evidence>
<dbReference type="InterPro" id="IPR025662">
    <property type="entry name" value="Sigma_54_int_dom_ATP-bd_1"/>
</dbReference>
<keyword evidence="4" id="KW-0238">DNA-binding</keyword>
<feature type="domain" description="Sigma-54 factor interaction" evidence="7">
    <location>
        <begin position="364"/>
        <end position="581"/>
    </location>
</feature>
<dbReference type="AlphaFoldDB" id="A0A4S5BPC1"/>
<dbReference type="CDD" id="cd00009">
    <property type="entry name" value="AAA"/>
    <property type="match status" value="1"/>
</dbReference>
<dbReference type="SMART" id="SM00382">
    <property type="entry name" value="AAA"/>
    <property type="match status" value="1"/>
</dbReference>
<dbReference type="InterPro" id="IPR002197">
    <property type="entry name" value="HTH_Fis"/>
</dbReference>
<dbReference type="GO" id="GO:0043565">
    <property type="term" value="F:sequence-specific DNA binding"/>
    <property type="evidence" value="ECO:0007669"/>
    <property type="project" value="InterPro"/>
</dbReference>
<evidence type="ECO:0000256" key="5">
    <source>
        <dbReference type="ARBA" id="ARBA00023163"/>
    </source>
</evidence>
<dbReference type="Proteomes" id="UP000306236">
    <property type="component" value="Unassembled WGS sequence"/>
</dbReference>